<dbReference type="EMBL" id="VDEP01000437">
    <property type="protein sequence ID" value="KAA1083594.1"/>
    <property type="molecule type" value="Genomic_DNA"/>
</dbReference>
<gene>
    <name evidence="2" type="ORF">PGTUg99_000159</name>
</gene>
<dbReference type="AlphaFoldDB" id="A0A5B0N537"/>
<evidence type="ECO:0000313" key="3">
    <source>
        <dbReference type="Proteomes" id="UP000325313"/>
    </source>
</evidence>
<name>A0A5B0N537_PUCGR</name>
<evidence type="ECO:0000313" key="2">
    <source>
        <dbReference type="EMBL" id="KAA1083594.1"/>
    </source>
</evidence>
<feature type="compositionally biased region" description="Gly residues" evidence="1">
    <location>
        <begin position="80"/>
        <end position="92"/>
    </location>
</feature>
<protein>
    <submittedName>
        <fullName evidence="2">Uncharacterized protein</fullName>
    </submittedName>
</protein>
<evidence type="ECO:0000256" key="1">
    <source>
        <dbReference type="SAM" id="MobiDB-lite"/>
    </source>
</evidence>
<sequence>MYGLGQGPVLAVAPPRAAPAVGGPGVSQPSLCAGIPAGRPTARRACRAPGVCGDDGRRGGPGADSPRGRGAGGFASWRVGVGGRRGARGEGGAAHDLGALDRPRRGGGP</sequence>
<feature type="region of interest" description="Disordered" evidence="1">
    <location>
        <begin position="40"/>
        <end position="109"/>
    </location>
</feature>
<dbReference type="Proteomes" id="UP000325313">
    <property type="component" value="Unassembled WGS sequence"/>
</dbReference>
<comment type="caution">
    <text evidence="2">The sequence shown here is derived from an EMBL/GenBank/DDBJ whole genome shotgun (WGS) entry which is preliminary data.</text>
</comment>
<proteinExistence type="predicted"/>
<accession>A0A5B0N537</accession>
<organism evidence="2 3">
    <name type="scientific">Puccinia graminis f. sp. tritici</name>
    <dbReference type="NCBI Taxonomy" id="56615"/>
    <lineage>
        <taxon>Eukaryota</taxon>
        <taxon>Fungi</taxon>
        <taxon>Dikarya</taxon>
        <taxon>Basidiomycota</taxon>
        <taxon>Pucciniomycotina</taxon>
        <taxon>Pucciniomycetes</taxon>
        <taxon>Pucciniales</taxon>
        <taxon>Pucciniaceae</taxon>
        <taxon>Puccinia</taxon>
    </lineage>
</organism>
<reference evidence="2 3" key="1">
    <citation type="submission" date="2019-05" db="EMBL/GenBank/DDBJ databases">
        <title>Emergence of the Ug99 lineage of the wheat stem rust pathogen through somatic hybridization.</title>
        <authorList>
            <person name="Li F."/>
            <person name="Upadhyaya N.M."/>
            <person name="Sperschneider J."/>
            <person name="Matny O."/>
            <person name="Nguyen-Phuc H."/>
            <person name="Mago R."/>
            <person name="Raley C."/>
            <person name="Miller M.E."/>
            <person name="Silverstein K.A.T."/>
            <person name="Henningsen E."/>
            <person name="Hirsch C.D."/>
            <person name="Visser B."/>
            <person name="Pretorius Z.A."/>
            <person name="Steffenson B.J."/>
            <person name="Schwessinger B."/>
            <person name="Dodds P.N."/>
            <person name="Figueroa M."/>
        </authorList>
    </citation>
    <scope>NUCLEOTIDE SEQUENCE [LARGE SCALE GENOMIC DNA]</scope>
    <source>
        <strain evidence="2 3">Ug99</strain>
    </source>
</reference>
<feature type="compositionally biased region" description="Basic and acidic residues" evidence="1">
    <location>
        <begin position="98"/>
        <end position="109"/>
    </location>
</feature>